<evidence type="ECO:0000259" key="6">
    <source>
        <dbReference type="PROSITE" id="PS51387"/>
    </source>
</evidence>
<dbReference type="InterPro" id="IPR016167">
    <property type="entry name" value="FAD-bd_PCMH_sub1"/>
</dbReference>
<dbReference type="SUPFAM" id="SSF56176">
    <property type="entry name" value="FAD-binding/transporter-associated domain-like"/>
    <property type="match status" value="1"/>
</dbReference>
<evidence type="ECO:0000256" key="3">
    <source>
        <dbReference type="ARBA" id="ARBA00022630"/>
    </source>
</evidence>
<accession>A0A1H9CA45</accession>
<organism evidence="7 8">
    <name type="scientific">Thalassovita taeanensis</name>
    <dbReference type="NCBI Taxonomy" id="657014"/>
    <lineage>
        <taxon>Bacteria</taxon>
        <taxon>Pseudomonadati</taxon>
        <taxon>Pseudomonadota</taxon>
        <taxon>Alphaproteobacteria</taxon>
        <taxon>Rhodobacterales</taxon>
        <taxon>Roseobacteraceae</taxon>
        <taxon>Thalassovita</taxon>
    </lineage>
</organism>
<dbReference type="GO" id="GO:0016491">
    <property type="term" value="F:oxidoreductase activity"/>
    <property type="evidence" value="ECO:0007669"/>
    <property type="project" value="UniProtKB-KW"/>
</dbReference>
<dbReference type="Pfam" id="PF01565">
    <property type="entry name" value="FAD_binding_4"/>
    <property type="match status" value="1"/>
</dbReference>
<dbReference type="Pfam" id="PF08031">
    <property type="entry name" value="BBE"/>
    <property type="match status" value="1"/>
</dbReference>
<dbReference type="InterPro" id="IPR012951">
    <property type="entry name" value="BBE"/>
</dbReference>
<dbReference type="Gene3D" id="3.30.43.10">
    <property type="entry name" value="Uridine Diphospho-n-acetylenolpyruvylglucosamine Reductase, domain 2"/>
    <property type="match status" value="1"/>
</dbReference>
<dbReference type="STRING" id="657014.SAMN04488092_103180"/>
<evidence type="ECO:0000256" key="5">
    <source>
        <dbReference type="ARBA" id="ARBA00023002"/>
    </source>
</evidence>
<keyword evidence="4" id="KW-0274">FAD</keyword>
<evidence type="ECO:0000256" key="2">
    <source>
        <dbReference type="ARBA" id="ARBA00005466"/>
    </source>
</evidence>
<dbReference type="PANTHER" id="PTHR42973">
    <property type="entry name" value="BINDING OXIDOREDUCTASE, PUTATIVE (AFU_ORTHOLOGUE AFUA_1G17690)-RELATED"/>
    <property type="match status" value="1"/>
</dbReference>
<reference evidence="7 8" key="1">
    <citation type="submission" date="2016-10" db="EMBL/GenBank/DDBJ databases">
        <authorList>
            <person name="de Groot N.N."/>
        </authorList>
    </citation>
    <scope>NUCLEOTIDE SEQUENCE [LARGE SCALE GENOMIC DNA]</scope>
    <source>
        <strain evidence="7 8">DSM 22007</strain>
    </source>
</reference>
<dbReference type="InterPro" id="IPR016169">
    <property type="entry name" value="FAD-bd_PCMH_sub2"/>
</dbReference>
<dbReference type="Gene3D" id="3.30.465.10">
    <property type="match status" value="1"/>
</dbReference>
<evidence type="ECO:0000256" key="1">
    <source>
        <dbReference type="ARBA" id="ARBA00001974"/>
    </source>
</evidence>
<dbReference type="EMBL" id="FOEP01000003">
    <property type="protein sequence ID" value="SEP98056.1"/>
    <property type="molecule type" value="Genomic_DNA"/>
</dbReference>
<keyword evidence="5" id="KW-0560">Oxidoreductase</keyword>
<dbReference type="InterPro" id="IPR006094">
    <property type="entry name" value="Oxid_FAD_bind_N"/>
</dbReference>
<dbReference type="InterPro" id="IPR050416">
    <property type="entry name" value="FAD-linked_Oxidoreductase"/>
</dbReference>
<proteinExistence type="inferred from homology"/>
<dbReference type="GO" id="GO:0071949">
    <property type="term" value="F:FAD binding"/>
    <property type="evidence" value="ECO:0007669"/>
    <property type="project" value="InterPro"/>
</dbReference>
<dbReference type="InterPro" id="IPR016166">
    <property type="entry name" value="FAD-bd_PCMH"/>
</dbReference>
<sequence length="552" mass="60428">MVSSYSRTRERNQNLFAAWEKLDPKVFDTLNVSLEATKAAQTGLQGYIVLPGMPDYNEDRKIFNPIFDSYPVMIIYCEVESDVAIALDYATTCGLLFCLRSGGHCTAGFSTGPGVLIDVKSLDSVHIDPLVKTATVGCGVDFGSFNKTLNQYGLHVPGGECPDVCIGGYVQGGGYGFTSVKYGMNCDNVLSMRVMLADGSIVTASKQQNVDLMWAMLGGTGGNFGVLLSVTYQLHDLDTAYGWALIWKLDTPDDIQKAADAMMLLQSDYMLSGNCDPNMTIQVSLCFQSQIYVDQPPPPNTPLTPFFMVRGLYVGSSEDGAQAIAPLQALPGCITQWTKTARYIVLNDELLNVPQSMPMLDQIPFEDKASRYVEAMLTNADWYELIAYFTLAPVNMAYMYLEFYGGAINSVPTYDTAFVHRNAAYDAVMDVYWVDSDDQAKCEAFLDGWKALMEPHWNGEIYQNYASLSAPDYTVNYWGGAVPFLSLIKTKYDPNNVFTFAQQVPQVSVLGDAAPDLSDFPEHLVKAARGDINFAGGVMGANASLLASKSAD</sequence>
<feature type="domain" description="FAD-binding PCMH-type" evidence="6">
    <location>
        <begin position="67"/>
        <end position="237"/>
    </location>
</feature>
<name>A0A1H9CA45_9RHOB</name>
<comment type="similarity">
    <text evidence="2">Belongs to the oxygen-dependent FAD-linked oxidoreductase family.</text>
</comment>
<keyword evidence="3" id="KW-0285">Flavoprotein</keyword>
<dbReference type="Gene3D" id="3.40.462.20">
    <property type="match status" value="1"/>
</dbReference>
<keyword evidence="8" id="KW-1185">Reference proteome</keyword>
<comment type="cofactor">
    <cofactor evidence="1">
        <name>FAD</name>
        <dbReference type="ChEBI" id="CHEBI:57692"/>
    </cofactor>
</comment>
<protein>
    <submittedName>
        <fullName evidence="7">FAD/FMN-containing dehydrogenase</fullName>
    </submittedName>
</protein>
<evidence type="ECO:0000256" key="4">
    <source>
        <dbReference type="ARBA" id="ARBA00022827"/>
    </source>
</evidence>
<dbReference type="PANTHER" id="PTHR42973:SF39">
    <property type="entry name" value="FAD-BINDING PCMH-TYPE DOMAIN-CONTAINING PROTEIN"/>
    <property type="match status" value="1"/>
</dbReference>
<dbReference type="InterPro" id="IPR036318">
    <property type="entry name" value="FAD-bd_PCMH-like_sf"/>
</dbReference>
<evidence type="ECO:0000313" key="8">
    <source>
        <dbReference type="Proteomes" id="UP000198634"/>
    </source>
</evidence>
<dbReference type="OrthoDB" id="9775082at2"/>
<dbReference type="AlphaFoldDB" id="A0A1H9CA45"/>
<gene>
    <name evidence="7" type="ORF">SAMN04488092_103180</name>
</gene>
<dbReference type="Proteomes" id="UP000198634">
    <property type="component" value="Unassembled WGS sequence"/>
</dbReference>
<evidence type="ECO:0000313" key="7">
    <source>
        <dbReference type="EMBL" id="SEP98056.1"/>
    </source>
</evidence>
<dbReference type="PROSITE" id="PS51387">
    <property type="entry name" value="FAD_PCMH"/>
    <property type="match status" value="1"/>
</dbReference>